<organism evidence="2">
    <name type="scientific">Mesocestoides corti</name>
    <name type="common">Flatworm</name>
    <dbReference type="NCBI Taxonomy" id="53468"/>
    <lineage>
        <taxon>Eukaryota</taxon>
        <taxon>Metazoa</taxon>
        <taxon>Spiralia</taxon>
        <taxon>Lophotrochozoa</taxon>
        <taxon>Platyhelminthes</taxon>
        <taxon>Cestoda</taxon>
        <taxon>Eucestoda</taxon>
        <taxon>Cyclophyllidea</taxon>
        <taxon>Mesocestoididae</taxon>
        <taxon>Mesocestoides</taxon>
    </lineage>
</organism>
<feature type="region of interest" description="Disordered" evidence="1">
    <location>
        <begin position="1"/>
        <end position="286"/>
    </location>
</feature>
<feature type="compositionally biased region" description="Basic and acidic residues" evidence="1">
    <location>
        <begin position="144"/>
        <end position="156"/>
    </location>
</feature>
<dbReference type="InterPro" id="IPR036691">
    <property type="entry name" value="Endo/exonu/phosph_ase_sf"/>
</dbReference>
<evidence type="ECO:0000256" key="1">
    <source>
        <dbReference type="SAM" id="MobiDB-lite"/>
    </source>
</evidence>
<protein>
    <submittedName>
        <fullName evidence="2">Histone acetyltransferase</fullName>
    </submittedName>
</protein>
<dbReference type="Gene3D" id="3.60.10.10">
    <property type="entry name" value="Endonuclease/exonuclease/phosphatase"/>
    <property type="match status" value="1"/>
</dbReference>
<feature type="compositionally biased region" description="Basic and acidic residues" evidence="1">
    <location>
        <begin position="383"/>
        <end position="396"/>
    </location>
</feature>
<feature type="region of interest" description="Disordered" evidence="1">
    <location>
        <begin position="346"/>
        <end position="396"/>
    </location>
</feature>
<accession>A0A5K3FA81</accession>
<feature type="compositionally biased region" description="Polar residues" evidence="1">
    <location>
        <begin position="18"/>
        <end position="28"/>
    </location>
</feature>
<evidence type="ECO:0000313" key="2">
    <source>
        <dbReference type="WBParaSite" id="MCU_006201-RA"/>
    </source>
</evidence>
<sequence length="860" mass="93368">MPRATRSGNTPKDKTPASKKSSPGTGKPQTRKSTRSTKEPSASTPTSPEVKPTRSLRKRTTPPQEETSLAPPEAKDVPKRRRVCGSSPSTKSQPTSSTQTPSPAKVATVPSRKRKGGSKESTSDTSKTPASKRAKITPPESEQSETKQSGESKTPSEQEIPPASVVESPPLKAPSLRPESTTQKRSLPSAGVSSSSSSAAEEEKEPIHEPTRRSAKRSREIPRKTVPTPEKVEHDHQQQQQQAKKKKEEEEGGEADVEPLLSEESTSPTDSSPRFLGPELKEPTKTELVAIQRRQLLQRVDHYDLSDITTLSALLSNWPESDLRAMPSTNPQLPIPASQRIWISEDSSRSRSTVNGDGAEETSVLPAKRIGQIPHPPASPRSVGEHKGVTEADEGQPRELDSFCVASFTLPTAQFRKDKPAEERAMSDECDRLIREVTAINPDVFCVKQARADYASSRLRPDLLSQGYQCSRCTDGDGGRSSSSDSFKSFIFYNQDVFTEVSFHRLPVQSMARKLVSQSAYPQPWRDCLSQSLSACPGDTADPPELLVSVLRHAATGSVLLMGCLTDRVHLNNFLTSTRAPSLPLSPKVQSIPYVLGPGGSSTVTVSVAGCRSSVCGTSSSSGSEWCPPSFDSRPDLATINATGTLWALMEVWEKVQESAVSQNGPQAVPAERPLLNGFSGNEHSLPSTTPSPMRWVLCANLEASPTSPVYQIFRDGYPSDESITRLRAVRNVHLKDHDFLDSSSLIDLLWHAFQHPCTDVRSCYQSVMGSEPPFSRYAQHQSQDAVSSGPPQLVPRKCIDYIFCSGSSLHPKEVLVPPCRTMIVAASAGASHHHRLSATPFPLATETAMSLATKIGIMA</sequence>
<feature type="compositionally biased region" description="Low complexity" evidence="1">
    <location>
        <begin position="189"/>
        <end position="199"/>
    </location>
</feature>
<name>A0A5K3FA81_MESCO</name>
<feature type="compositionally biased region" description="Basic and acidic residues" evidence="1">
    <location>
        <begin position="205"/>
        <end position="223"/>
    </location>
</feature>
<dbReference type="AlphaFoldDB" id="A0A5K3FA81"/>
<feature type="compositionally biased region" description="Low complexity" evidence="1">
    <location>
        <begin position="86"/>
        <end position="103"/>
    </location>
</feature>
<dbReference type="WBParaSite" id="MCU_006201-RA">
    <property type="protein sequence ID" value="MCU_006201-RA"/>
    <property type="gene ID" value="MCU_006201"/>
</dbReference>
<feature type="compositionally biased region" description="Polar residues" evidence="1">
    <location>
        <begin position="1"/>
        <end position="10"/>
    </location>
</feature>
<feature type="compositionally biased region" description="Low complexity" evidence="1">
    <location>
        <begin position="258"/>
        <end position="273"/>
    </location>
</feature>
<reference evidence="2" key="1">
    <citation type="submission" date="2019-11" db="UniProtKB">
        <authorList>
            <consortium name="WormBaseParasite"/>
        </authorList>
    </citation>
    <scope>IDENTIFICATION</scope>
</reference>
<proteinExistence type="predicted"/>